<protein>
    <submittedName>
        <fullName evidence="1">Uncharacterized protein</fullName>
    </submittedName>
</protein>
<dbReference type="EMBL" id="JBFXLT010000009">
    <property type="protein sequence ID" value="KAL2819701.1"/>
    <property type="molecule type" value="Genomic_DNA"/>
</dbReference>
<sequence>MESIPFGSLPFDHFVLENWDATSAASKEDQRRSLVERWIGLGERGRRNYFREELDDGEIPAHIPQDLCTVDQRRADADCQLTSTIWMRTWFGMPGDKESRAAADVAYKKLCFYALQQGDEDQDPLFSIRKEFMYDYYQRSDTPDISDGVVLGTACGLPDNDNNDLERYVTELKDTDQRLLFCIADRKACEEGWMLFLGINHRGQVLPFRARQKATLIEEDILALWEGDDGVPLAQKDLSGLGRDEERYLSGLDVTLDARFDMNARWAYYAQGTLVPLGIDAIYTYFELEPEVEAKIEVQGSAEMEYKSQRIKIIDTLSYPGFAIKGIAAVGPTLDLYGQMGAQARVAGTLTAGAKVTFPRYEMYFPQTPEAEEYQHWSLPASENEQRITGPEMRPILDASVQARVNLDFNVTPEVNLGIIVNSPLGKEDSLMDAQIVGFVNNTLRFEVEGQAKGGIGNPPAASYTVQIKYLYNFGIGGRAIFKWLGEHALDQHFGRGRARRFYGNIMVPRLLPNEVLQSWKMGGASPLLSNYSLPTE</sequence>
<name>A0ABR4HWE7_9EURO</name>
<keyword evidence="2" id="KW-1185">Reference proteome</keyword>
<evidence type="ECO:0000313" key="1">
    <source>
        <dbReference type="EMBL" id="KAL2819701.1"/>
    </source>
</evidence>
<gene>
    <name evidence="1" type="ORF">BJX63DRAFT_428483</name>
</gene>
<evidence type="ECO:0000313" key="2">
    <source>
        <dbReference type="Proteomes" id="UP001610334"/>
    </source>
</evidence>
<organism evidence="1 2">
    <name type="scientific">Aspergillus granulosus</name>
    <dbReference type="NCBI Taxonomy" id="176169"/>
    <lineage>
        <taxon>Eukaryota</taxon>
        <taxon>Fungi</taxon>
        <taxon>Dikarya</taxon>
        <taxon>Ascomycota</taxon>
        <taxon>Pezizomycotina</taxon>
        <taxon>Eurotiomycetes</taxon>
        <taxon>Eurotiomycetidae</taxon>
        <taxon>Eurotiales</taxon>
        <taxon>Aspergillaceae</taxon>
        <taxon>Aspergillus</taxon>
        <taxon>Aspergillus subgen. Nidulantes</taxon>
    </lineage>
</organism>
<dbReference type="Proteomes" id="UP001610334">
    <property type="component" value="Unassembled WGS sequence"/>
</dbReference>
<reference evidence="1 2" key="1">
    <citation type="submission" date="2024-07" db="EMBL/GenBank/DDBJ databases">
        <title>Section-level genome sequencing and comparative genomics of Aspergillus sections Usti and Cavernicolus.</title>
        <authorList>
            <consortium name="Lawrence Berkeley National Laboratory"/>
            <person name="Nybo J.L."/>
            <person name="Vesth T.C."/>
            <person name="Theobald S."/>
            <person name="Frisvad J.C."/>
            <person name="Larsen T.O."/>
            <person name="Kjaerboelling I."/>
            <person name="Rothschild-Mancinelli K."/>
            <person name="Lyhne E.K."/>
            <person name="Kogle M.E."/>
            <person name="Barry K."/>
            <person name="Clum A."/>
            <person name="Na H."/>
            <person name="Ledsgaard L."/>
            <person name="Lin J."/>
            <person name="Lipzen A."/>
            <person name="Kuo A."/>
            <person name="Riley R."/>
            <person name="Mondo S."/>
            <person name="Labutti K."/>
            <person name="Haridas S."/>
            <person name="Pangalinan J."/>
            <person name="Salamov A.A."/>
            <person name="Simmons B.A."/>
            <person name="Magnuson J.K."/>
            <person name="Chen J."/>
            <person name="Drula E."/>
            <person name="Henrissat B."/>
            <person name="Wiebenga A."/>
            <person name="Lubbers R.J."/>
            <person name="Gomes A.C."/>
            <person name="Makela M.R."/>
            <person name="Stajich J."/>
            <person name="Grigoriev I.V."/>
            <person name="Mortensen U.H."/>
            <person name="De Vries R.P."/>
            <person name="Baker S.E."/>
            <person name="Andersen M.R."/>
        </authorList>
    </citation>
    <scope>NUCLEOTIDE SEQUENCE [LARGE SCALE GENOMIC DNA]</scope>
    <source>
        <strain evidence="1 2">CBS 588.65</strain>
    </source>
</reference>
<comment type="caution">
    <text evidence="1">The sequence shown here is derived from an EMBL/GenBank/DDBJ whole genome shotgun (WGS) entry which is preliminary data.</text>
</comment>
<accession>A0ABR4HWE7</accession>
<proteinExistence type="predicted"/>